<dbReference type="Proteomes" id="UP001203342">
    <property type="component" value="Unassembled WGS sequence"/>
</dbReference>
<feature type="chain" id="PRO_5046978762" description="Outer membrane protein beta-barrel domain-containing protein" evidence="1">
    <location>
        <begin position="19"/>
        <end position="188"/>
    </location>
</feature>
<evidence type="ECO:0000256" key="1">
    <source>
        <dbReference type="SAM" id="SignalP"/>
    </source>
</evidence>
<feature type="signal peptide" evidence="1">
    <location>
        <begin position="1"/>
        <end position="18"/>
    </location>
</feature>
<gene>
    <name evidence="2" type="ORF">NAT47_09765</name>
</gene>
<evidence type="ECO:0000313" key="3">
    <source>
        <dbReference type="Proteomes" id="UP001203342"/>
    </source>
</evidence>
<keyword evidence="3" id="KW-1185">Reference proteome</keyword>
<evidence type="ECO:0008006" key="4">
    <source>
        <dbReference type="Google" id="ProtNLM"/>
    </source>
</evidence>
<protein>
    <recommendedName>
        <fullName evidence="4">Outer membrane protein beta-barrel domain-containing protein</fullName>
    </recommendedName>
</protein>
<name>A0ABT0TIA8_9FLAO</name>
<comment type="caution">
    <text evidence="2">The sequence shown here is derived from an EMBL/GenBank/DDBJ whole genome shotgun (WGS) entry which is preliminary data.</text>
</comment>
<reference evidence="2 3" key="1">
    <citation type="submission" date="2022-05" db="EMBL/GenBank/DDBJ databases">
        <title>Flavobacterium sp., isolated from activated sludge.</title>
        <authorList>
            <person name="Ran Q."/>
        </authorList>
    </citation>
    <scope>NUCLEOTIDE SEQUENCE [LARGE SCALE GENOMIC DNA]</scope>
    <source>
        <strain evidence="2 3">HXWNR69</strain>
    </source>
</reference>
<dbReference type="Gene3D" id="2.40.160.20">
    <property type="match status" value="1"/>
</dbReference>
<sequence>MKKTILLVLLTLGTFSYAQEQEVSKKWLFGFGSNLLNNNALHADKYFSSKDINVIPTVSAFTVQRKFDNKFSVEGQFFLNELEKENLHNGMMIDRNVTYASINVNGLYTFDSHLVDVKWFDASVIAGLGAMWTDGVPNQTFNTGLALDFWLSPLVGLRLETQGRFAFEKEQLGNNHIIHAASIILPIQ</sequence>
<evidence type="ECO:0000313" key="2">
    <source>
        <dbReference type="EMBL" id="MCL9770705.1"/>
    </source>
</evidence>
<dbReference type="EMBL" id="JAMLJN010000008">
    <property type="protein sequence ID" value="MCL9770705.1"/>
    <property type="molecule type" value="Genomic_DNA"/>
</dbReference>
<keyword evidence="1" id="KW-0732">Signal</keyword>
<dbReference type="RefSeq" id="WP_250582313.1">
    <property type="nucleotide sequence ID" value="NZ_JAMLJN010000008.1"/>
</dbReference>
<organism evidence="2 3">
    <name type="scientific">Flavobacterium fragile</name>
    <dbReference type="NCBI Taxonomy" id="2949085"/>
    <lineage>
        <taxon>Bacteria</taxon>
        <taxon>Pseudomonadati</taxon>
        <taxon>Bacteroidota</taxon>
        <taxon>Flavobacteriia</taxon>
        <taxon>Flavobacteriales</taxon>
        <taxon>Flavobacteriaceae</taxon>
        <taxon>Flavobacterium</taxon>
    </lineage>
</organism>
<accession>A0ABT0TIA8</accession>
<proteinExistence type="predicted"/>